<dbReference type="Proteomes" id="UP000484842">
    <property type="component" value="Unassembled WGS sequence"/>
</dbReference>
<organism evidence="1 2">
    <name type="scientific">Deinococcus terrestris</name>
    <dbReference type="NCBI Taxonomy" id="2651870"/>
    <lineage>
        <taxon>Bacteria</taxon>
        <taxon>Thermotogati</taxon>
        <taxon>Deinococcota</taxon>
        <taxon>Deinococci</taxon>
        <taxon>Deinococcales</taxon>
        <taxon>Deinococcaceae</taxon>
        <taxon>Deinococcus</taxon>
    </lineage>
</organism>
<sequence>MSASVKEKVSGSGFDLSRSNGEKLTVEEKADVVKRGQEVVNSVQIQRMSEVIALLDQDILTDEQKIYYITIDRLDEDWIEDKLRYQMLQAFLETVRDINNRIRHVKVILALRDDLVVRTFRMTRNPGYQSEKYKALYLNITWSRDELEKMLDLRISAMIKRQFTSEPLTLREILPESTSKLDYVKYFLDRTLLRPRDAIMFFNECIKKSEGRRRISREALVDAEIIYSNNRLDALSDEWVSDYPNLRDYAMILQQMPKNFKIFEVKEKIDERCVAVFARKKHTSDDLLHNLAVDKYAANEYDLAYDLISVLFKTGVVGLKRYSGQSVKWSFLGEEIPDSDISDDTYVEVHPAFYKALGL</sequence>
<evidence type="ECO:0000313" key="2">
    <source>
        <dbReference type="Proteomes" id="UP000484842"/>
    </source>
</evidence>
<dbReference type="InterPro" id="IPR059206">
    <property type="entry name" value="Sll1717-like"/>
</dbReference>
<accession>A0A7X1TT35</accession>
<gene>
    <name evidence="1" type="ORF">F8S09_17475</name>
</gene>
<comment type="caution">
    <text evidence="1">The sequence shown here is derived from an EMBL/GenBank/DDBJ whole genome shotgun (WGS) entry which is preliminary data.</text>
</comment>
<dbReference type="EMBL" id="WBSL01000035">
    <property type="protein sequence ID" value="MPY68440.1"/>
    <property type="molecule type" value="Genomic_DNA"/>
</dbReference>
<keyword evidence="2" id="KW-1185">Reference proteome</keyword>
<dbReference type="NCBIfam" id="NF047389">
    <property type="entry name" value="ATPase_Sll1717"/>
    <property type="match status" value="1"/>
</dbReference>
<protein>
    <submittedName>
        <fullName evidence="1">Uncharacterized protein</fullName>
    </submittedName>
</protein>
<evidence type="ECO:0000313" key="1">
    <source>
        <dbReference type="EMBL" id="MPY68440.1"/>
    </source>
</evidence>
<proteinExistence type="predicted"/>
<reference evidence="1 2" key="1">
    <citation type="submission" date="2019-10" db="EMBL/GenBank/DDBJ databases">
        <title>Deinococcus sp. isolated from soil.</title>
        <authorList>
            <person name="Li Y."/>
            <person name="Wang J."/>
        </authorList>
    </citation>
    <scope>NUCLEOTIDE SEQUENCE [LARGE SCALE GENOMIC DNA]</scope>
    <source>
        <strain evidence="1 2">SDU3-2</strain>
    </source>
</reference>
<dbReference type="AlphaFoldDB" id="A0A7X1TT35"/>
<name>A0A7X1TT35_9DEIO</name>